<gene>
    <name evidence="1" type="ORF">STENOSP10_27750</name>
</gene>
<accession>A0ABQ6QEB9</accession>
<sequence>MSNNDERLVSVYSAALNIDASRVVDGLLYNSIPEWDSIAHMLLVSQLENEFDVMFDTDDIIDMSSVAKAKEILAKHGVEF</sequence>
<dbReference type="InterPro" id="IPR036736">
    <property type="entry name" value="ACP-like_sf"/>
</dbReference>
<dbReference type="GeneID" id="86936935"/>
<dbReference type="SUPFAM" id="SSF47336">
    <property type="entry name" value="ACP-like"/>
    <property type="match status" value="1"/>
</dbReference>
<dbReference type="Gene3D" id="1.10.1200.10">
    <property type="entry name" value="ACP-like"/>
    <property type="match status" value="1"/>
</dbReference>
<evidence type="ECO:0000313" key="1">
    <source>
        <dbReference type="EMBL" id="GMR28555.1"/>
    </source>
</evidence>
<protein>
    <submittedName>
        <fullName evidence="1">Acyl carrier protein</fullName>
    </submittedName>
</protein>
<dbReference type="EMBL" id="BTRJ01000030">
    <property type="protein sequence ID" value="GMR28555.1"/>
    <property type="molecule type" value="Genomic_DNA"/>
</dbReference>
<reference evidence="2" key="1">
    <citation type="submission" date="2023-07" db="EMBL/GenBank/DDBJ databases">
        <title>Genome sequence of Stenotrophomonas sp. Alg010 isolated from Sargassum waste.</title>
        <authorList>
            <person name="Mohapatra"/>
            <person name="B.R."/>
        </authorList>
    </citation>
    <scope>NUCLEOTIDE SEQUENCE [LARGE SCALE GENOMIC DNA]</scope>
    <source>
        <strain evidence="2">Alg010</strain>
    </source>
</reference>
<name>A0ABQ6QEB9_9GAMM</name>
<comment type="caution">
    <text evidence="1">The sequence shown here is derived from an EMBL/GenBank/DDBJ whole genome shotgun (WGS) entry which is preliminary data.</text>
</comment>
<keyword evidence="2" id="KW-1185">Reference proteome</keyword>
<dbReference type="RefSeq" id="WP_043398768.1">
    <property type="nucleotide sequence ID" value="NZ_BTRJ01000030.1"/>
</dbReference>
<organism evidence="1 2">
    <name type="scientific">Stenotrophomonas sepilia</name>
    <dbReference type="NCBI Taxonomy" id="2860290"/>
    <lineage>
        <taxon>Bacteria</taxon>
        <taxon>Pseudomonadati</taxon>
        <taxon>Pseudomonadota</taxon>
        <taxon>Gammaproteobacteria</taxon>
        <taxon>Lysobacterales</taxon>
        <taxon>Lysobacteraceae</taxon>
        <taxon>Stenotrophomonas</taxon>
        <taxon>Stenotrophomonas maltophilia group</taxon>
    </lineage>
</organism>
<evidence type="ECO:0000313" key="2">
    <source>
        <dbReference type="Proteomes" id="UP001306668"/>
    </source>
</evidence>
<dbReference type="Proteomes" id="UP001306668">
    <property type="component" value="Unassembled WGS sequence"/>
</dbReference>
<proteinExistence type="predicted"/>